<organism evidence="5">
    <name type="scientific">Oryza brachyantha</name>
    <name type="common">malo sina</name>
    <dbReference type="NCBI Taxonomy" id="4533"/>
    <lineage>
        <taxon>Eukaryota</taxon>
        <taxon>Viridiplantae</taxon>
        <taxon>Streptophyta</taxon>
        <taxon>Embryophyta</taxon>
        <taxon>Tracheophyta</taxon>
        <taxon>Spermatophyta</taxon>
        <taxon>Magnoliopsida</taxon>
        <taxon>Liliopsida</taxon>
        <taxon>Poales</taxon>
        <taxon>Poaceae</taxon>
        <taxon>BOP clade</taxon>
        <taxon>Oryzoideae</taxon>
        <taxon>Oryzeae</taxon>
        <taxon>Oryzinae</taxon>
        <taxon>Oryza</taxon>
    </lineage>
</organism>
<name>J3MRC1_ORYBR</name>
<dbReference type="CDD" id="cd00121">
    <property type="entry name" value="MATH"/>
    <property type="match status" value="1"/>
</dbReference>
<dbReference type="eggNOG" id="KOG1987">
    <property type="taxonomic scope" value="Eukaryota"/>
</dbReference>
<feature type="domain" description="BTB" evidence="3">
    <location>
        <begin position="198"/>
        <end position="259"/>
    </location>
</feature>
<dbReference type="HOGENOM" id="CLU_004253_2_0_1"/>
<dbReference type="SMART" id="SM00225">
    <property type="entry name" value="BTB"/>
    <property type="match status" value="1"/>
</dbReference>
<dbReference type="Gene3D" id="2.60.210.10">
    <property type="entry name" value="Apoptosis, Tumor Necrosis Factor Receptor Associated Protein 2, Chain A"/>
    <property type="match status" value="1"/>
</dbReference>
<reference evidence="5" key="1">
    <citation type="journal article" date="2013" name="Nat. Commun.">
        <title>Whole-genome sequencing of Oryza brachyantha reveals mechanisms underlying Oryza genome evolution.</title>
        <authorList>
            <person name="Chen J."/>
            <person name="Huang Q."/>
            <person name="Gao D."/>
            <person name="Wang J."/>
            <person name="Lang Y."/>
            <person name="Liu T."/>
            <person name="Li B."/>
            <person name="Bai Z."/>
            <person name="Luis Goicoechea J."/>
            <person name="Liang C."/>
            <person name="Chen C."/>
            <person name="Zhang W."/>
            <person name="Sun S."/>
            <person name="Liao Y."/>
            <person name="Zhang X."/>
            <person name="Yang L."/>
            <person name="Song C."/>
            <person name="Wang M."/>
            <person name="Shi J."/>
            <person name="Liu G."/>
            <person name="Liu J."/>
            <person name="Zhou H."/>
            <person name="Zhou W."/>
            <person name="Yu Q."/>
            <person name="An N."/>
            <person name="Chen Y."/>
            <person name="Cai Q."/>
            <person name="Wang B."/>
            <person name="Liu B."/>
            <person name="Min J."/>
            <person name="Huang Y."/>
            <person name="Wu H."/>
            <person name="Li Z."/>
            <person name="Zhang Y."/>
            <person name="Yin Y."/>
            <person name="Song W."/>
            <person name="Jiang J."/>
            <person name="Jackson S.A."/>
            <person name="Wing R.A."/>
            <person name="Wang J."/>
            <person name="Chen M."/>
        </authorList>
    </citation>
    <scope>NUCLEOTIDE SEQUENCE [LARGE SCALE GENOMIC DNA]</scope>
    <source>
        <strain evidence="5">cv. IRGC 101232</strain>
    </source>
</reference>
<dbReference type="AlphaFoldDB" id="J3MRC1"/>
<dbReference type="Gramene" id="OB08G16500.1">
    <property type="protein sequence ID" value="OB08G16500.1"/>
    <property type="gene ID" value="OB08G16500"/>
</dbReference>
<dbReference type="Pfam" id="PF24570">
    <property type="entry name" value="BACK_BPM_SPOP"/>
    <property type="match status" value="1"/>
</dbReference>
<dbReference type="Proteomes" id="UP000006038">
    <property type="component" value="Chromosome 8"/>
</dbReference>
<dbReference type="PANTHER" id="PTHR26379:SF266">
    <property type="entry name" value="OS08G0227200 PROTEIN"/>
    <property type="match status" value="1"/>
</dbReference>
<dbReference type="InterPro" id="IPR011333">
    <property type="entry name" value="SKP1/BTB/POZ_sf"/>
</dbReference>
<proteinExistence type="inferred from homology"/>
<dbReference type="OrthoDB" id="6359816at2759"/>
<dbReference type="PROSITE" id="PS50144">
    <property type="entry name" value="MATH"/>
    <property type="match status" value="1"/>
</dbReference>
<dbReference type="CDD" id="cd18280">
    <property type="entry name" value="BTB_POZ_BPM_plant"/>
    <property type="match status" value="1"/>
</dbReference>
<reference evidence="5" key="2">
    <citation type="submission" date="2013-04" db="UniProtKB">
        <authorList>
            <consortium name="EnsemblPlants"/>
        </authorList>
    </citation>
    <scope>IDENTIFICATION</scope>
</reference>
<evidence type="ECO:0008006" key="7">
    <source>
        <dbReference type="Google" id="ProtNLM"/>
    </source>
</evidence>
<gene>
    <name evidence="5" type="primary">LOC102708459</name>
</gene>
<comment type="similarity">
    <text evidence="2">Belongs to the Tdpoz family.</text>
</comment>
<dbReference type="Gene3D" id="3.30.710.10">
    <property type="entry name" value="Potassium Channel Kv1.1, Chain A"/>
    <property type="match status" value="1"/>
</dbReference>
<evidence type="ECO:0000259" key="3">
    <source>
        <dbReference type="PROSITE" id="PS50097"/>
    </source>
</evidence>
<dbReference type="GO" id="GO:0016567">
    <property type="term" value="P:protein ubiquitination"/>
    <property type="evidence" value="ECO:0007669"/>
    <property type="project" value="InterPro"/>
</dbReference>
<evidence type="ECO:0000256" key="2">
    <source>
        <dbReference type="ARBA" id="ARBA00010846"/>
    </source>
</evidence>
<dbReference type="PANTHER" id="PTHR26379">
    <property type="entry name" value="BTB/POZ AND MATH DOMAIN-CONTAINING PROTEIN 1"/>
    <property type="match status" value="1"/>
</dbReference>
<dbReference type="PROSITE" id="PS50097">
    <property type="entry name" value="BTB"/>
    <property type="match status" value="1"/>
</dbReference>
<dbReference type="OMA" id="RASCDVR"/>
<keyword evidence="6" id="KW-1185">Reference proteome</keyword>
<dbReference type="RefSeq" id="XP_006659946.1">
    <property type="nucleotide sequence ID" value="XM_006659883.2"/>
</dbReference>
<dbReference type="EnsemblPlants" id="OB08G16500.1">
    <property type="protein sequence ID" value="OB08G16500.1"/>
    <property type="gene ID" value="OB08G16500"/>
</dbReference>
<dbReference type="InterPro" id="IPR008974">
    <property type="entry name" value="TRAF-like"/>
</dbReference>
<evidence type="ECO:0000259" key="4">
    <source>
        <dbReference type="PROSITE" id="PS50144"/>
    </source>
</evidence>
<dbReference type="GeneID" id="102708459"/>
<dbReference type="Pfam" id="PF00651">
    <property type="entry name" value="BTB"/>
    <property type="match status" value="1"/>
</dbReference>
<sequence>MKRHQIETAPRTVSTCVPNTAVGTHVFDVIGYSQIKGRSHEEYVASGTFLVGGLLWAVVLYPDPPAFVLDDDNVTAFLELRSQREGGGKVRASCDVRLVDQTTGLASASPSPHPDADKPFRVFDVEAEEITRASCLKMKRTQFEAPPYLVDDRIILECVVTVKKEPRVSRARQVPRIKVPPSNITQQLGDLLESKEGADVTFDVAGEIFPAHKLVLAMRSPVFRAELLGPMRETGPGPIAIADMQPAVFRDLLQFIYTDWLPRLRALEGDDNGEMIRHLLVAADRYAVDRLKLLCQSILCKNLRVGNVASTLALADRHHCGMLKDACIEFMACPNMLDDVVASQGFVDLDNAAPSLVAEAKEKMGRFKKMPRMTKSNDPEDE</sequence>
<evidence type="ECO:0000313" key="6">
    <source>
        <dbReference type="Proteomes" id="UP000006038"/>
    </source>
</evidence>
<protein>
    <recommendedName>
        <fullName evidence="7">BTB domain-containing protein</fullName>
    </recommendedName>
</protein>
<dbReference type="KEGG" id="obr:102708459"/>
<comment type="pathway">
    <text evidence="1">Protein modification; protein ubiquitination.</text>
</comment>
<dbReference type="InterPro" id="IPR002083">
    <property type="entry name" value="MATH/TRAF_dom"/>
</dbReference>
<dbReference type="Gene3D" id="1.25.40.420">
    <property type="match status" value="1"/>
</dbReference>
<dbReference type="SUPFAM" id="SSF54695">
    <property type="entry name" value="POZ domain"/>
    <property type="match status" value="1"/>
</dbReference>
<dbReference type="Pfam" id="PF22486">
    <property type="entry name" value="MATH_2"/>
    <property type="match status" value="1"/>
</dbReference>
<dbReference type="InterPro" id="IPR056423">
    <property type="entry name" value="BACK_BPM_SPOP"/>
</dbReference>
<evidence type="ECO:0000256" key="1">
    <source>
        <dbReference type="ARBA" id="ARBA00004906"/>
    </source>
</evidence>
<dbReference type="InterPro" id="IPR045005">
    <property type="entry name" value="BPM1-6"/>
</dbReference>
<accession>J3MRC1</accession>
<dbReference type="InterPro" id="IPR000210">
    <property type="entry name" value="BTB/POZ_dom"/>
</dbReference>
<dbReference type="SUPFAM" id="SSF49599">
    <property type="entry name" value="TRAF domain-like"/>
    <property type="match status" value="1"/>
</dbReference>
<evidence type="ECO:0000313" key="5">
    <source>
        <dbReference type="EnsemblPlants" id="OB08G16500.1"/>
    </source>
</evidence>
<feature type="domain" description="MATH" evidence="4">
    <location>
        <begin position="22"/>
        <end position="160"/>
    </location>
</feature>